<dbReference type="Proteomes" id="UP001055025">
    <property type="component" value="Unassembled WGS sequence"/>
</dbReference>
<dbReference type="RefSeq" id="WP_135977262.1">
    <property type="nucleotide sequence ID" value="NZ_BQKC01000001.1"/>
</dbReference>
<sequence>MAKTCAVLLADGFETIEALAPADCLARAGAQVSRAGCTGSTVTSAQGVPVVCDAELADVDLASFDLVIVPGGLGGVDNLRACPAVAAELKRRAASSDLLGCICAAPALLAENGLLDGRVATCYPGCDTDFPAGVRPEKNGVYRDGNLVTASGPAFAVPFGLALVAALLGEEDARRVASAMLVE</sequence>
<dbReference type="CDD" id="cd03135">
    <property type="entry name" value="GATase1_DJ-1"/>
    <property type="match status" value="1"/>
</dbReference>
<evidence type="ECO:0000259" key="1">
    <source>
        <dbReference type="Pfam" id="PF01965"/>
    </source>
</evidence>
<dbReference type="PANTHER" id="PTHR48094:SF12">
    <property type="entry name" value="PARKINSON DISEASE PROTEIN 7 HOMOLOG"/>
    <property type="match status" value="1"/>
</dbReference>
<dbReference type="PANTHER" id="PTHR48094">
    <property type="entry name" value="PROTEIN/NUCLEIC ACID DEGLYCASE DJ-1-RELATED"/>
    <property type="match status" value="1"/>
</dbReference>
<accession>A0AAV5B5J2</accession>
<dbReference type="EMBL" id="BQKC01000001">
    <property type="protein sequence ID" value="GJM55455.1"/>
    <property type="molecule type" value="Genomic_DNA"/>
</dbReference>
<organism evidence="2 3">
    <name type="scientific">Granulimonas faecalis</name>
    <dbReference type="NCBI Taxonomy" id="2894155"/>
    <lineage>
        <taxon>Bacteria</taxon>
        <taxon>Bacillati</taxon>
        <taxon>Actinomycetota</taxon>
        <taxon>Coriobacteriia</taxon>
        <taxon>Coriobacteriales</taxon>
        <taxon>Kribbibacteriaceae</taxon>
        <taxon>Granulimonas</taxon>
    </lineage>
</organism>
<feature type="domain" description="DJ-1/PfpI" evidence="1">
    <location>
        <begin position="4"/>
        <end position="165"/>
    </location>
</feature>
<dbReference type="SUPFAM" id="SSF52317">
    <property type="entry name" value="Class I glutamine amidotransferase-like"/>
    <property type="match status" value="1"/>
</dbReference>
<dbReference type="InterPro" id="IPR002818">
    <property type="entry name" value="DJ-1/PfpI"/>
</dbReference>
<dbReference type="AlphaFoldDB" id="A0AAV5B5J2"/>
<dbReference type="InterPro" id="IPR050325">
    <property type="entry name" value="Prot/Nucl_acid_deglycase"/>
</dbReference>
<evidence type="ECO:0000313" key="3">
    <source>
        <dbReference type="Proteomes" id="UP001055025"/>
    </source>
</evidence>
<dbReference type="InterPro" id="IPR006287">
    <property type="entry name" value="DJ-1"/>
</dbReference>
<reference evidence="2" key="1">
    <citation type="journal article" date="2022" name="Int. J. Syst. Evol. Microbiol.">
        <title>Granulimonas faecalis gen. nov., sp. nov., and Leptogranulimonas caecicola gen. nov., sp. nov., novel lactate-producing Atopobiaceae bacteria isolated from mouse intestines, and an emended description of the family Atopobiaceae.</title>
        <authorList>
            <person name="Morinaga K."/>
            <person name="Kusada H."/>
            <person name="Sakamoto S."/>
            <person name="Murakami T."/>
            <person name="Toyoda A."/>
            <person name="Mori H."/>
            <person name="Meng X.Y."/>
            <person name="Takashino M."/>
            <person name="Murotomi K."/>
            <person name="Tamaki H."/>
        </authorList>
    </citation>
    <scope>NUCLEOTIDE SEQUENCE</scope>
    <source>
        <strain evidence="2">OPF53</strain>
    </source>
</reference>
<gene>
    <name evidence="2" type="ORF">ATOP_11100</name>
</gene>
<dbReference type="InterPro" id="IPR029062">
    <property type="entry name" value="Class_I_gatase-like"/>
</dbReference>
<name>A0AAV5B5J2_9ACTN</name>
<dbReference type="Gene3D" id="3.40.50.880">
    <property type="match status" value="1"/>
</dbReference>
<dbReference type="Pfam" id="PF01965">
    <property type="entry name" value="DJ-1_PfpI"/>
    <property type="match status" value="1"/>
</dbReference>
<comment type="caution">
    <text evidence="2">The sequence shown here is derived from an EMBL/GenBank/DDBJ whole genome shotgun (WGS) entry which is preliminary data.</text>
</comment>
<protein>
    <submittedName>
        <fullName evidence="2">4-methyl-5(B-hydroxyethyl)-thiazole monophosphate biosynthesis protein</fullName>
    </submittedName>
</protein>
<dbReference type="NCBIfam" id="TIGR01383">
    <property type="entry name" value="not_thiJ"/>
    <property type="match status" value="1"/>
</dbReference>
<keyword evidence="3" id="KW-1185">Reference proteome</keyword>
<dbReference type="GO" id="GO:0005737">
    <property type="term" value="C:cytoplasm"/>
    <property type="evidence" value="ECO:0007669"/>
    <property type="project" value="TreeGrafter"/>
</dbReference>
<proteinExistence type="predicted"/>
<evidence type="ECO:0000313" key="2">
    <source>
        <dbReference type="EMBL" id="GJM55455.1"/>
    </source>
</evidence>